<accession>A0A9W7VZS5</accession>
<dbReference type="SMART" id="SM00312">
    <property type="entry name" value="PX"/>
    <property type="match status" value="1"/>
</dbReference>
<feature type="coiled-coil region" evidence="5">
    <location>
        <begin position="829"/>
        <end position="856"/>
    </location>
</feature>
<dbReference type="PANTHER" id="PTHR22775">
    <property type="entry name" value="SORTING NEXIN"/>
    <property type="match status" value="1"/>
</dbReference>
<feature type="region of interest" description="Disordered" evidence="6">
    <location>
        <begin position="694"/>
        <end position="737"/>
    </location>
</feature>
<protein>
    <submittedName>
        <fullName evidence="11">Sorting nexin C terminal</fullName>
    </submittedName>
</protein>
<dbReference type="Gene3D" id="1.10.167.10">
    <property type="entry name" value="Regulator of G-protein Signalling 4, domain 2"/>
    <property type="match status" value="1"/>
</dbReference>
<evidence type="ECO:0000256" key="2">
    <source>
        <dbReference type="ARBA" id="ARBA00022630"/>
    </source>
</evidence>
<dbReference type="GO" id="GO:0016491">
    <property type="term" value="F:oxidoreductase activity"/>
    <property type="evidence" value="ECO:0007669"/>
    <property type="project" value="UniProtKB-KW"/>
</dbReference>
<dbReference type="InterPro" id="IPR013937">
    <property type="entry name" value="Sorting_nexin_C"/>
</dbReference>
<dbReference type="Pfam" id="PF08628">
    <property type="entry name" value="Nexin_C"/>
    <property type="match status" value="1"/>
</dbReference>
<keyword evidence="2" id="KW-0285">Flavoprotein</keyword>
<evidence type="ECO:0000313" key="11">
    <source>
        <dbReference type="EMBL" id="KAH9823677.1"/>
    </source>
</evidence>
<dbReference type="EMBL" id="RIBY02002178">
    <property type="protein sequence ID" value="KAH9823677.1"/>
    <property type="molecule type" value="Genomic_DNA"/>
</dbReference>
<keyword evidence="7" id="KW-0812">Transmembrane</keyword>
<dbReference type="Gene3D" id="3.30.1520.10">
    <property type="entry name" value="Phox-like domain"/>
    <property type="match status" value="1"/>
</dbReference>
<dbReference type="OrthoDB" id="120967at2759"/>
<dbReference type="SUPFAM" id="SSF54373">
    <property type="entry name" value="FAD-linked reductases, C-terminal domain"/>
    <property type="match status" value="1"/>
</dbReference>
<dbReference type="Pfam" id="PF02194">
    <property type="entry name" value="PXA"/>
    <property type="match status" value="1"/>
</dbReference>
<feature type="transmembrane region" description="Helical" evidence="7">
    <location>
        <begin position="6"/>
        <end position="22"/>
    </location>
</feature>
<reference evidence="11 12" key="2">
    <citation type="journal article" date="2021" name="Curr. Genet.">
        <title>Genetic response to nitrogen starvation in the aggressive Eucalyptus foliar pathogen Teratosphaeria destructans.</title>
        <authorList>
            <person name="Havenga M."/>
            <person name="Wingfield B.D."/>
            <person name="Wingfield M.J."/>
            <person name="Dreyer L.L."/>
            <person name="Roets F."/>
            <person name="Aylward J."/>
        </authorList>
    </citation>
    <scope>NUCLEOTIDE SEQUENCE [LARGE SCALE GENOMIC DNA]</scope>
    <source>
        <strain evidence="11">CMW44962</strain>
    </source>
</reference>
<dbReference type="GO" id="GO:0035091">
    <property type="term" value="F:phosphatidylinositol binding"/>
    <property type="evidence" value="ECO:0007669"/>
    <property type="project" value="InterPro"/>
</dbReference>
<keyword evidence="7" id="KW-1133">Transmembrane helix</keyword>
<feature type="region of interest" description="Disordered" evidence="6">
    <location>
        <begin position="763"/>
        <end position="783"/>
    </location>
</feature>
<dbReference type="PRINTS" id="PR00420">
    <property type="entry name" value="RNGMNOXGNASE"/>
</dbReference>
<dbReference type="Gene3D" id="3.30.9.60">
    <property type="match status" value="1"/>
</dbReference>
<evidence type="ECO:0000256" key="7">
    <source>
        <dbReference type="SAM" id="Phobius"/>
    </source>
</evidence>
<dbReference type="Pfam" id="PF00787">
    <property type="entry name" value="PX"/>
    <property type="match status" value="1"/>
</dbReference>
<feature type="transmembrane region" description="Helical" evidence="7">
    <location>
        <begin position="34"/>
        <end position="52"/>
    </location>
</feature>
<dbReference type="SMART" id="SM00313">
    <property type="entry name" value="PXA"/>
    <property type="match status" value="1"/>
</dbReference>
<keyword evidence="5" id="KW-0175">Coiled coil</keyword>
<evidence type="ECO:0000256" key="3">
    <source>
        <dbReference type="ARBA" id="ARBA00022827"/>
    </source>
</evidence>
<dbReference type="InterPro" id="IPR054707">
    <property type="entry name" value="DhpH_subs-bd"/>
</dbReference>
<feature type="domain" description="PX" evidence="9">
    <location>
        <begin position="865"/>
        <end position="983"/>
    </location>
</feature>
<dbReference type="InterPro" id="IPR036188">
    <property type="entry name" value="FAD/NAD-bd_sf"/>
</dbReference>
<dbReference type="Pfam" id="PF00615">
    <property type="entry name" value="RGS"/>
    <property type="match status" value="1"/>
</dbReference>
<keyword evidence="7" id="KW-0472">Membrane</keyword>
<feature type="compositionally biased region" description="Basic and acidic residues" evidence="6">
    <location>
        <begin position="624"/>
        <end position="633"/>
    </location>
</feature>
<dbReference type="InterPro" id="IPR003114">
    <property type="entry name" value="Phox_assoc"/>
</dbReference>
<keyword evidence="12" id="KW-1185">Reference proteome</keyword>
<feature type="compositionally biased region" description="Basic and acidic residues" evidence="6">
    <location>
        <begin position="655"/>
        <end position="667"/>
    </location>
</feature>
<dbReference type="PROSITE" id="PS51207">
    <property type="entry name" value="PXA"/>
    <property type="match status" value="1"/>
</dbReference>
<organism evidence="11 12">
    <name type="scientific">Teratosphaeria destructans</name>
    <dbReference type="NCBI Taxonomy" id="418781"/>
    <lineage>
        <taxon>Eukaryota</taxon>
        <taxon>Fungi</taxon>
        <taxon>Dikarya</taxon>
        <taxon>Ascomycota</taxon>
        <taxon>Pezizomycotina</taxon>
        <taxon>Dothideomycetes</taxon>
        <taxon>Dothideomycetidae</taxon>
        <taxon>Mycosphaerellales</taxon>
        <taxon>Teratosphaeriaceae</taxon>
        <taxon>Teratosphaeria</taxon>
    </lineage>
</organism>
<dbReference type="InterPro" id="IPR036871">
    <property type="entry name" value="PX_dom_sf"/>
</dbReference>
<feature type="region of interest" description="Disordered" evidence="6">
    <location>
        <begin position="568"/>
        <end position="599"/>
    </location>
</feature>
<dbReference type="PROSITE" id="PS50132">
    <property type="entry name" value="RGS"/>
    <property type="match status" value="1"/>
</dbReference>
<dbReference type="Proteomes" id="UP001138500">
    <property type="component" value="Unassembled WGS sequence"/>
</dbReference>
<comment type="caution">
    <text evidence="11">The sequence shown here is derived from an EMBL/GenBank/DDBJ whole genome shotgun (WGS) entry which is preliminary data.</text>
</comment>
<dbReference type="SUPFAM" id="SSF51905">
    <property type="entry name" value="FAD/NAD(P)-binding domain"/>
    <property type="match status" value="1"/>
</dbReference>
<dbReference type="Pfam" id="PF22607">
    <property type="entry name" value="FAD_binding-like"/>
    <property type="match status" value="1"/>
</dbReference>
<feature type="compositionally biased region" description="Polar residues" evidence="6">
    <location>
        <begin position="407"/>
        <end position="419"/>
    </location>
</feature>
<evidence type="ECO:0000259" key="8">
    <source>
        <dbReference type="PROSITE" id="PS50132"/>
    </source>
</evidence>
<sequence length="1712" mass="191410">MPLDRLHVIAAAVVGVVSWALLTDWIPSLRWVPHAFITGAVASVVGLLYGVGTTSRPVTATSHRRRDGPTAPTWNTDWEEEKATLKARAEYRRPTIFPEARGFSKAVDRLLDLIIKDHVTSWYGAISPRPLFQHEIDRSIRSALLTIAARFTELDVVDIGIAKLLPLVTAHLREFYDAERAVRGKDLADNVTDSDELDTAIAGKYRSGKLHSVAALANTDMTAPQQNHLRGIIQKVLPIVLPTNMQTSPAVTALVREIVACAVLGNIMGMLCDPDTWNQMIVNFGGPMLQDRKSVKKVRAALDQHAPPVSPRTTRSAQFPRLRPYDSERQFERFIRAIRNVTTLSDARRFRSEIVSQLRRDAATEGQDAAYLRRLETGRRLLDQKISTLSTNADATPKLSLRPPQGPASSGDPSNRKNQASLREVIYDASGLSYFMEYMDRVRLMQLVQFYLVVDGFRYPLEGDNDDPPPGLAEDPDKMNIAQMYEGYLTKPELRTPDPAMQAVRHYLKAGSRATTQDYFAARKAVLRTQTQVYNYMKDAHFENFKRSDLYYKWLAIDDNPALANVQTKQLQSPASSMPVSGDLSSLKTRRPPSALKREPELRRTVLSSTDLKGAGRQASFLSESRRSLEDTNRPALFDDDVEDERMTQSLTNLKDSESDTDTARHAQDEAKAVREMQSALDDIVNQESDNVSLFSSDSAGRASLDAGEPQQRRPSSDSIRAPLQNRPSEKLRPSIASLGLVGGPSNRGVFVDDLFAEEAEKFAEDEHEDSNGPDDSADDKVQEAAPGDLGLTEAIDALNAEIEKLHAQKGVLDSLTAKAELTNNTAELRILRKSEQSLQREIKRKEMQRQQYAVQESDNSLYGRAAVSIKSVMIGREEDGHEYALYVIEVRRQAGDQMPAATWAVTRRYSQFHELHKRLRARFPAVKDLDFPRRQTLFTLQKDFIQRRRAILERYLRSLLLIPAICRSRELRAFLSQSAILSNGTDGTQVDTKDFVSRIYNSVSDGMEEFLGNIPVLDQLSVAGQNLISAATAQLNGVAPAGPVDNLDPATHDPNTAAEAEAELNAYDAKEAEPFVKPICDLFLETFELSKGNSWLRGRTVVVVLHQLLGGTIERKVRESAQNGLEDDALARYVEYLKDLMWPGGVMRPPSVPRTLAEKARSRKEANLILGSLVPDLAGSVVGKANAQAASRKIVALLNNRRLNAHLVFTLTDEIVKIIAMPVPVAAVQFQITEQQSWHHMRTRQIYHALSRTGIRSMHANNVTQVNSNEHTNGSSRKPEIVIVGGSLGGLAAGTALKTHGYNTTLLERTPENLLHNQGAGIVAGGDTIEFFKRYDRTGKPIAVPSYKRVYLNQEGDVIHEEVNRQNMTSWDLSYYLLRANYDRIDSPYLKGYKLPDVRPTDGKVTYRFGCTVTDIRDEESKVRVFFTRRDARSGNEVPEDITADLVVAADGPSSTIRKKFEPDVKRTYAGYVVIRGTVPELQASKSAHEAFAERFCFFHAPGIQNLTYTIAGEHGDTSPGKRLLNFVWYANFPDGSPELEKLMTDRDGRRRHITIPPGMIDKEAWEMVKEMGHDRLPPQMAEMAEKTEQPFVQCITDVISPKNLYMGDKVVLIGDALAGFRPHTVASTSQAAFDVMCLVEWLDGKASREQFVTQTMQYAREIQAMGVRIGDRSQFERLPVEEYIADRNFASIRREDREYGPWTLEGLDDI</sequence>
<dbReference type="Pfam" id="PF01494">
    <property type="entry name" value="FAD_binding_3"/>
    <property type="match status" value="1"/>
</dbReference>
<dbReference type="PROSITE" id="PS50195">
    <property type="entry name" value="PX"/>
    <property type="match status" value="1"/>
</dbReference>
<feature type="compositionally biased region" description="Acidic residues" evidence="6">
    <location>
        <begin position="766"/>
        <end position="778"/>
    </location>
</feature>
<dbReference type="SUPFAM" id="SSF64268">
    <property type="entry name" value="PX domain"/>
    <property type="match status" value="1"/>
</dbReference>
<dbReference type="PANTHER" id="PTHR22775:SF3">
    <property type="entry name" value="SORTING NEXIN-13"/>
    <property type="match status" value="1"/>
</dbReference>
<proteinExistence type="inferred from homology"/>
<name>A0A9W7VZS5_9PEZI</name>
<dbReference type="InterPro" id="IPR036305">
    <property type="entry name" value="RGS_sf"/>
</dbReference>
<dbReference type="InterPro" id="IPR044926">
    <property type="entry name" value="RGS_subdomain_2"/>
</dbReference>
<gene>
    <name evidence="11" type="ORF">Tdes44962_MAKER04529</name>
</gene>
<feature type="domain" description="RGS" evidence="8">
    <location>
        <begin position="421"/>
        <end position="555"/>
    </location>
</feature>
<evidence type="ECO:0000313" key="12">
    <source>
        <dbReference type="Proteomes" id="UP001138500"/>
    </source>
</evidence>
<feature type="compositionally biased region" description="Polar residues" evidence="6">
    <location>
        <begin position="568"/>
        <end position="587"/>
    </location>
</feature>
<evidence type="ECO:0000256" key="1">
    <source>
        <dbReference type="ARBA" id="ARBA00010883"/>
    </source>
</evidence>
<dbReference type="SUPFAM" id="SSF48097">
    <property type="entry name" value="Regulator of G-protein signaling, RGS"/>
    <property type="match status" value="1"/>
</dbReference>
<reference evidence="11 12" key="1">
    <citation type="journal article" date="2018" name="IMA Fungus">
        <title>IMA Genome-F 10: Nine draft genome sequences of Claviceps purpurea s.lat., including C. arundinis, C. humidiphila, and C. cf. spartinae, pseudomolecules for the pitch canker pathogen Fusarium circinatum, draft genome of Davidsoniella eucalypti, Grosmannia galeiformis, Quambalaria eucalypti, and Teratosphaeria destructans.</title>
        <authorList>
            <person name="Wingfield B.D."/>
            <person name="Liu M."/>
            <person name="Nguyen H.D."/>
            <person name="Lane F.A."/>
            <person name="Morgan S.W."/>
            <person name="De Vos L."/>
            <person name="Wilken P.M."/>
            <person name="Duong T.A."/>
            <person name="Aylward J."/>
            <person name="Coetzee M.P."/>
            <person name="Dadej K."/>
            <person name="De Beer Z.W."/>
            <person name="Findlay W."/>
            <person name="Havenga M."/>
            <person name="Kolarik M."/>
            <person name="Menzies J.G."/>
            <person name="Naidoo K."/>
            <person name="Pochopski O."/>
            <person name="Shoukouhi P."/>
            <person name="Santana Q.C."/>
            <person name="Seifert K.A."/>
            <person name="Soal N."/>
            <person name="Steenkamp E.T."/>
            <person name="Tatham C.T."/>
            <person name="van der Nest M.A."/>
            <person name="Wingfield M.J."/>
        </authorList>
    </citation>
    <scope>NUCLEOTIDE SEQUENCE [LARGE SCALE GENOMIC DNA]</scope>
    <source>
        <strain evidence="11">CMW44962</strain>
    </source>
</reference>
<dbReference type="GO" id="GO:0071949">
    <property type="term" value="F:FAD binding"/>
    <property type="evidence" value="ECO:0007669"/>
    <property type="project" value="InterPro"/>
</dbReference>
<evidence type="ECO:0000259" key="10">
    <source>
        <dbReference type="PROSITE" id="PS51207"/>
    </source>
</evidence>
<evidence type="ECO:0000256" key="4">
    <source>
        <dbReference type="ARBA" id="ARBA00023002"/>
    </source>
</evidence>
<keyword evidence="3" id="KW-0274">FAD</keyword>
<dbReference type="InterPro" id="IPR016137">
    <property type="entry name" value="RGS"/>
</dbReference>
<dbReference type="InterPro" id="IPR001683">
    <property type="entry name" value="PX_dom"/>
</dbReference>
<comment type="similarity">
    <text evidence="1">Belongs to the sorting nexin family.</text>
</comment>
<evidence type="ECO:0000259" key="9">
    <source>
        <dbReference type="PROSITE" id="PS50195"/>
    </source>
</evidence>
<dbReference type="InterPro" id="IPR002938">
    <property type="entry name" value="FAD-bd"/>
</dbReference>
<evidence type="ECO:0000256" key="6">
    <source>
        <dbReference type="SAM" id="MobiDB-lite"/>
    </source>
</evidence>
<dbReference type="SMART" id="SM00315">
    <property type="entry name" value="RGS"/>
    <property type="match status" value="1"/>
</dbReference>
<feature type="region of interest" description="Disordered" evidence="6">
    <location>
        <begin position="393"/>
        <end position="419"/>
    </location>
</feature>
<feature type="domain" description="PXA" evidence="10">
    <location>
        <begin position="100"/>
        <end position="289"/>
    </location>
</feature>
<keyword evidence="4" id="KW-0560">Oxidoreductase</keyword>
<evidence type="ECO:0000256" key="5">
    <source>
        <dbReference type="SAM" id="Coils"/>
    </source>
</evidence>
<feature type="region of interest" description="Disordered" evidence="6">
    <location>
        <begin position="615"/>
        <end position="667"/>
    </location>
</feature>
<dbReference type="CDD" id="cd06876">
    <property type="entry name" value="PX_MDM1p"/>
    <property type="match status" value="1"/>
</dbReference>